<dbReference type="EMBL" id="JBAWTH010000123">
    <property type="protein sequence ID" value="KAL2276003.1"/>
    <property type="molecule type" value="Genomic_DNA"/>
</dbReference>
<dbReference type="Proteomes" id="UP001600888">
    <property type="component" value="Unassembled WGS sequence"/>
</dbReference>
<dbReference type="SUPFAM" id="SSF51126">
    <property type="entry name" value="Pectin lyase-like"/>
    <property type="match status" value="1"/>
</dbReference>
<feature type="signal peptide" evidence="9">
    <location>
        <begin position="1"/>
        <end position="20"/>
    </location>
</feature>
<name>A0ABR4E0R8_9PEZI</name>
<evidence type="ECO:0000256" key="9">
    <source>
        <dbReference type="SAM" id="SignalP"/>
    </source>
</evidence>
<reference evidence="11 12" key="1">
    <citation type="submission" date="2024-03" db="EMBL/GenBank/DDBJ databases">
        <title>A high-quality draft genome sequence of Diaporthe vaccinii, a causative agent of upright dieback and viscid rot disease in cranberry plants.</title>
        <authorList>
            <person name="Sarrasin M."/>
            <person name="Lang B.F."/>
            <person name="Burger G."/>
        </authorList>
    </citation>
    <scope>NUCLEOTIDE SEQUENCE [LARGE SCALE GENOMIC DNA]</scope>
    <source>
        <strain evidence="11 12">IS7</strain>
    </source>
</reference>
<evidence type="ECO:0000259" key="10">
    <source>
        <dbReference type="SMART" id="SM00656"/>
    </source>
</evidence>
<dbReference type="SMART" id="SM00656">
    <property type="entry name" value="Amb_all"/>
    <property type="match status" value="1"/>
</dbReference>
<evidence type="ECO:0000256" key="5">
    <source>
        <dbReference type="ARBA" id="ARBA00023239"/>
    </source>
</evidence>
<keyword evidence="3" id="KW-0964">Secreted</keyword>
<evidence type="ECO:0000256" key="8">
    <source>
        <dbReference type="SAM" id="MobiDB-lite"/>
    </source>
</evidence>
<proteinExistence type="inferred from homology"/>
<feature type="domain" description="Pectate lyase" evidence="10">
    <location>
        <begin position="101"/>
        <end position="307"/>
    </location>
</feature>
<evidence type="ECO:0000313" key="11">
    <source>
        <dbReference type="EMBL" id="KAL2276003.1"/>
    </source>
</evidence>
<keyword evidence="5" id="KW-0456">Lyase</keyword>
<organism evidence="11 12">
    <name type="scientific">Diaporthe vaccinii</name>
    <dbReference type="NCBI Taxonomy" id="105482"/>
    <lineage>
        <taxon>Eukaryota</taxon>
        <taxon>Fungi</taxon>
        <taxon>Dikarya</taxon>
        <taxon>Ascomycota</taxon>
        <taxon>Pezizomycotina</taxon>
        <taxon>Sordariomycetes</taxon>
        <taxon>Sordariomycetidae</taxon>
        <taxon>Diaporthales</taxon>
        <taxon>Diaporthaceae</taxon>
        <taxon>Diaporthe</taxon>
        <taxon>Diaporthe eres species complex</taxon>
    </lineage>
</organism>
<gene>
    <name evidence="11" type="ORF">FJTKL_01405</name>
</gene>
<evidence type="ECO:0000256" key="7">
    <source>
        <dbReference type="ARBA" id="ARBA00039082"/>
    </source>
</evidence>
<feature type="chain" id="PRO_5047325997" description="pectin lyase" evidence="9">
    <location>
        <begin position="21"/>
        <end position="383"/>
    </location>
</feature>
<evidence type="ECO:0000256" key="4">
    <source>
        <dbReference type="ARBA" id="ARBA00022729"/>
    </source>
</evidence>
<dbReference type="PANTHER" id="PTHR31683:SF16">
    <property type="entry name" value="PECTIN LYASE A-RELATED"/>
    <property type="match status" value="1"/>
</dbReference>
<keyword evidence="4 9" id="KW-0732">Signal</keyword>
<evidence type="ECO:0000256" key="6">
    <source>
        <dbReference type="ARBA" id="ARBA00036818"/>
    </source>
</evidence>
<comment type="similarity">
    <text evidence="2">Belongs to the polysaccharide lyase 1 family.</text>
</comment>
<comment type="caution">
    <text evidence="11">The sequence shown here is derived from an EMBL/GenBank/DDBJ whole genome shotgun (WGS) entry which is preliminary data.</text>
</comment>
<evidence type="ECO:0000313" key="12">
    <source>
        <dbReference type="Proteomes" id="UP001600888"/>
    </source>
</evidence>
<evidence type="ECO:0000256" key="2">
    <source>
        <dbReference type="ARBA" id="ARBA00010980"/>
    </source>
</evidence>
<dbReference type="PANTHER" id="PTHR31683">
    <property type="entry name" value="PECTATE LYASE 18-RELATED"/>
    <property type="match status" value="1"/>
</dbReference>
<evidence type="ECO:0000256" key="3">
    <source>
        <dbReference type="ARBA" id="ARBA00022525"/>
    </source>
</evidence>
<feature type="region of interest" description="Disordered" evidence="8">
    <location>
        <begin position="361"/>
        <end position="383"/>
    </location>
</feature>
<sequence>MKLSQLAFLVSTALCQFAAARAVGKRAISSVVSGTPMGFASAVTGGGDAEPVYPTTIGELKEYLTSSDPQVIVISGELDFSGSEGTQTLDACDSYACTPDNGGQALLNTLNGCSTSTYSVEIDTAAYQGINVASDKTLVGKDKATLNGKGLRFVDASNIIVQNIEITNLNPKYVWGGDALTFSGTQNIWIDHVTTSSLGRQHYSFGSDASSGIAISNSFLNGETAQSSTCNGHTYWAMELVGSDDQITFYKNYVYKTSGRTPALSGKTLFHAINNVWSTNSGHLLEGDKTTSAGLYEGNYFEDVPTVVVDGFAGQLFTSEASDVSQCSAYLGRDCVSNELSSSGEFSSSDTDFLSEFKGQSIPDADSASSIKSTVPAQAGNTL</sequence>
<keyword evidence="12" id="KW-1185">Reference proteome</keyword>
<comment type="catalytic activity">
    <reaction evidence="6">
        <text>Eliminative cleavage of (1-&gt;4)-alpha-D-galacturonan methyl ester to give oligosaccharides with 4-deoxy-6-O-methyl-alpha-D-galact-4-enuronosyl groups at their non-reducing ends.</text>
        <dbReference type="EC" id="4.2.2.10"/>
    </reaction>
</comment>
<dbReference type="Gene3D" id="2.160.20.10">
    <property type="entry name" value="Single-stranded right-handed beta-helix, Pectin lyase-like"/>
    <property type="match status" value="1"/>
</dbReference>
<dbReference type="InterPro" id="IPR045032">
    <property type="entry name" value="PEL"/>
</dbReference>
<accession>A0ABR4E0R8</accession>
<comment type="subcellular location">
    <subcellularLocation>
        <location evidence="1">Secreted</location>
    </subcellularLocation>
</comment>
<evidence type="ECO:0000256" key="1">
    <source>
        <dbReference type="ARBA" id="ARBA00004613"/>
    </source>
</evidence>
<dbReference type="EC" id="4.2.2.10" evidence="7"/>
<dbReference type="InterPro" id="IPR012334">
    <property type="entry name" value="Pectin_lyas_fold"/>
</dbReference>
<dbReference type="InterPro" id="IPR002022">
    <property type="entry name" value="Pec_lyase"/>
</dbReference>
<protein>
    <recommendedName>
        <fullName evidence="7">pectin lyase</fullName>
        <ecNumber evidence="7">4.2.2.10</ecNumber>
    </recommendedName>
</protein>
<dbReference type="InterPro" id="IPR011050">
    <property type="entry name" value="Pectin_lyase_fold/virulence"/>
</dbReference>
<feature type="compositionally biased region" description="Polar residues" evidence="8">
    <location>
        <begin position="367"/>
        <end position="383"/>
    </location>
</feature>